<dbReference type="InterPro" id="IPR036259">
    <property type="entry name" value="MFS_trans_sf"/>
</dbReference>
<name>A0A4Y3TSJ1_9PROT</name>
<dbReference type="Proteomes" id="UP000317730">
    <property type="component" value="Unassembled WGS sequence"/>
</dbReference>
<dbReference type="Gene3D" id="1.20.1250.20">
    <property type="entry name" value="MFS general substrate transporter like domains"/>
    <property type="match status" value="2"/>
</dbReference>
<accession>A0A4Y3TSJ1</accession>
<dbReference type="GO" id="GO:0022857">
    <property type="term" value="F:transmembrane transporter activity"/>
    <property type="evidence" value="ECO:0007669"/>
    <property type="project" value="InterPro"/>
</dbReference>
<sequence>MRAQVGLCFSFVLAGLSPTVPIFAIALGLQGLLGGTFSASNAYLAGNLPRGALAEGLHLTQATARLALILSPMMIGLMIDQGLSAQRIYLWGAILPAIAAILSLSLPSGPVHQPGSPEPSAELSKRRSVSLAVILAADAGFTVMLIGSFPYLVPYCISQFHVGASAAGWLFGLPHVVYLFTFVPLGRFLRRQTDILRWFAVGCTILAATLAAQALSASLPGFIAARALMGIGMTLGYLTLNILVADRISHHDAGRNFGLFDSVGKIATVIAGVGAGEVASLRGTADVLFASALVGLFPVALALGAYRHAETKTLLDAR</sequence>
<evidence type="ECO:0000256" key="4">
    <source>
        <dbReference type="SAM" id="Phobius"/>
    </source>
</evidence>
<dbReference type="PANTHER" id="PTHR23546">
    <property type="entry name" value="TRANSPORT PROTEIN"/>
    <property type="match status" value="1"/>
</dbReference>
<dbReference type="AlphaFoldDB" id="A0A4Y3TSJ1"/>
<dbReference type="InterPro" id="IPR011701">
    <property type="entry name" value="MFS"/>
</dbReference>
<evidence type="ECO:0000313" key="6">
    <source>
        <dbReference type="EMBL" id="GEB85991.1"/>
    </source>
</evidence>
<dbReference type="InterPro" id="IPR020846">
    <property type="entry name" value="MFS_dom"/>
</dbReference>
<feature type="transmembrane region" description="Helical" evidence="4">
    <location>
        <begin position="159"/>
        <end position="183"/>
    </location>
</feature>
<feature type="transmembrane region" description="Helical" evidence="4">
    <location>
        <begin position="129"/>
        <end position="153"/>
    </location>
</feature>
<proteinExistence type="predicted"/>
<evidence type="ECO:0000256" key="2">
    <source>
        <dbReference type="ARBA" id="ARBA00022989"/>
    </source>
</evidence>
<dbReference type="EMBL" id="BJMV01000009">
    <property type="protein sequence ID" value="GEB85991.1"/>
    <property type="molecule type" value="Genomic_DNA"/>
</dbReference>
<keyword evidence="7" id="KW-1185">Reference proteome</keyword>
<protein>
    <recommendedName>
        <fullName evidence="5">Major facilitator superfamily (MFS) profile domain-containing protein</fullName>
    </recommendedName>
</protein>
<evidence type="ECO:0000256" key="1">
    <source>
        <dbReference type="ARBA" id="ARBA00022692"/>
    </source>
</evidence>
<feature type="transmembrane region" description="Helical" evidence="4">
    <location>
        <begin position="257"/>
        <end position="275"/>
    </location>
</feature>
<dbReference type="PROSITE" id="PS50850">
    <property type="entry name" value="MFS"/>
    <property type="match status" value="1"/>
</dbReference>
<feature type="domain" description="Major facilitator superfamily (MFS) profile" evidence="5">
    <location>
        <begin position="128"/>
        <end position="318"/>
    </location>
</feature>
<dbReference type="Pfam" id="PF07690">
    <property type="entry name" value="MFS_1"/>
    <property type="match status" value="1"/>
</dbReference>
<keyword evidence="3 4" id="KW-0472">Membrane</keyword>
<feature type="transmembrane region" description="Helical" evidence="4">
    <location>
        <begin position="88"/>
        <end position="108"/>
    </location>
</feature>
<keyword evidence="1 4" id="KW-0812">Transmembrane</keyword>
<feature type="transmembrane region" description="Helical" evidence="4">
    <location>
        <begin position="223"/>
        <end position="245"/>
    </location>
</feature>
<reference evidence="6 7" key="1">
    <citation type="submission" date="2019-06" db="EMBL/GenBank/DDBJ databases">
        <title>Whole genome shotgun sequence of Acetobacter peroxydans NBRC 13755.</title>
        <authorList>
            <person name="Hosoyama A."/>
            <person name="Uohara A."/>
            <person name="Ohji S."/>
            <person name="Ichikawa N."/>
        </authorList>
    </citation>
    <scope>NUCLEOTIDE SEQUENCE [LARGE SCALE GENOMIC DNA]</scope>
    <source>
        <strain evidence="6 7">NBRC 13755</strain>
    </source>
</reference>
<organism evidence="6 7">
    <name type="scientific">Acetobacter peroxydans</name>
    <dbReference type="NCBI Taxonomy" id="104098"/>
    <lineage>
        <taxon>Bacteria</taxon>
        <taxon>Pseudomonadati</taxon>
        <taxon>Pseudomonadota</taxon>
        <taxon>Alphaproteobacteria</taxon>
        <taxon>Acetobacterales</taxon>
        <taxon>Acetobacteraceae</taxon>
        <taxon>Acetobacter</taxon>
    </lineage>
</organism>
<feature type="transmembrane region" description="Helical" evidence="4">
    <location>
        <begin position="287"/>
        <end position="306"/>
    </location>
</feature>
<evidence type="ECO:0000313" key="7">
    <source>
        <dbReference type="Proteomes" id="UP000317730"/>
    </source>
</evidence>
<dbReference type="PANTHER" id="PTHR23546:SF1">
    <property type="entry name" value="MEMBRANE PROTEIN"/>
    <property type="match status" value="1"/>
</dbReference>
<evidence type="ECO:0000259" key="5">
    <source>
        <dbReference type="PROSITE" id="PS50850"/>
    </source>
</evidence>
<evidence type="ECO:0000256" key="3">
    <source>
        <dbReference type="ARBA" id="ARBA00023136"/>
    </source>
</evidence>
<dbReference type="SUPFAM" id="SSF103473">
    <property type="entry name" value="MFS general substrate transporter"/>
    <property type="match status" value="1"/>
</dbReference>
<gene>
    <name evidence="6" type="ORF">APE01nite_17880</name>
</gene>
<feature type="transmembrane region" description="Helical" evidence="4">
    <location>
        <begin position="195"/>
        <end position="217"/>
    </location>
</feature>
<keyword evidence="2 4" id="KW-1133">Transmembrane helix</keyword>
<comment type="caution">
    <text evidence="6">The sequence shown here is derived from an EMBL/GenBank/DDBJ whole genome shotgun (WGS) entry which is preliminary data.</text>
</comment>